<protein>
    <submittedName>
        <fullName evidence="3">Enoyl-CoA hydratase</fullName>
    </submittedName>
</protein>
<sequence>MATHAGQKADRKAGKIIRYEKDVATRIATITFDRPEQLNAPTIAARRRYADLLHRASIDDDVKVVVIRGAGEDLGSGADLEEFMQAKNAANPDQLLAEFGLGADDVSYPPKGSFRHGATIGQWYANPNSGIRGLQDFKKISIVEAKGYCYGWHFYQAADADLVIASDDALFGHPSFRYYGWGPRMWWWAQTMGIRKFQEMVFTGRAFTAAEMYDCNFLNSVVPRDRLEAEVAKYALACAHNRPTDTVFLQKTFFEVMKQFQGEYLGSVLSGVFESMGGGMRSDGGDFALDAAIAQGLGDAVKANDDRFPPEWRLSKKARKAAAGKKKR</sequence>
<accession>A0A9P3Q5X7</accession>
<proteinExistence type="inferred from homology"/>
<evidence type="ECO:0000313" key="3">
    <source>
        <dbReference type="EMBL" id="GLD31596.1"/>
    </source>
</evidence>
<dbReference type="CDD" id="cd06558">
    <property type="entry name" value="crotonase-like"/>
    <property type="match status" value="1"/>
</dbReference>
<evidence type="ECO:0000313" key="2">
    <source>
        <dbReference type="EMBL" id="GLB85332.1"/>
    </source>
</evidence>
<dbReference type="PANTHER" id="PTHR43802:SF1">
    <property type="entry name" value="IP11341P-RELATED"/>
    <property type="match status" value="1"/>
</dbReference>
<dbReference type="Gene3D" id="3.90.226.10">
    <property type="entry name" value="2-enoyl-CoA Hydratase, Chain A, domain 1"/>
    <property type="match status" value="1"/>
</dbReference>
<dbReference type="InterPro" id="IPR029045">
    <property type="entry name" value="ClpP/crotonase-like_dom_sf"/>
</dbReference>
<comment type="similarity">
    <text evidence="1">Belongs to the enoyl-CoA hydratase/isomerase family.</text>
</comment>
<dbReference type="Proteomes" id="UP001064782">
    <property type="component" value="Unassembled WGS sequence"/>
</dbReference>
<evidence type="ECO:0000313" key="4">
    <source>
        <dbReference type="Proteomes" id="UP001064782"/>
    </source>
</evidence>
<dbReference type="Pfam" id="PF00378">
    <property type="entry name" value="ECH_1"/>
    <property type="match status" value="2"/>
</dbReference>
<dbReference type="PANTHER" id="PTHR43802">
    <property type="entry name" value="ENOYL-COA HYDRATASE"/>
    <property type="match status" value="1"/>
</dbReference>
<evidence type="ECO:0000256" key="1">
    <source>
        <dbReference type="ARBA" id="ARBA00005254"/>
    </source>
</evidence>
<dbReference type="RefSeq" id="WP_264894200.1">
    <property type="nucleotide sequence ID" value="NZ_BRXE01000080.1"/>
</dbReference>
<dbReference type="EMBL" id="BRZI01000027">
    <property type="protein sequence ID" value="GLD31596.1"/>
    <property type="molecule type" value="Genomic_DNA"/>
</dbReference>
<dbReference type="SUPFAM" id="SSF52096">
    <property type="entry name" value="ClpP/crotonase"/>
    <property type="match status" value="1"/>
</dbReference>
<dbReference type="EMBL" id="BRXE01000080">
    <property type="protein sequence ID" value="GLB85332.1"/>
    <property type="molecule type" value="Genomic_DNA"/>
</dbReference>
<keyword evidence="4" id="KW-1185">Reference proteome</keyword>
<gene>
    <name evidence="3" type="ORF">Mkiyose1413_34790</name>
    <name evidence="2" type="ORF">SRL2020028_45880</name>
</gene>
<name>A0A9P3Q5X7_9MYCO</name>
<organism evidence="3 4">
    <name type="scientific">Mycobacterium kiyosense</name>
    <dbReference type="NCBI Taxonomy" id="2871094"/>
    <lineage>
        <taxon>Bacteria</taxon>
        <taxon>Bacillati</taxon>
        <taxon>Actinomycetota</taxon>
        <taxon>Actinomycetes</taxon>
        <taxon>Mycobacteriales</taxon>
        <taxon>Mycobacteriaceae</taxon>
        <taxon>Mycobacterium</taxon>
    </lineage>
</organism>
<reference evidence="3" key="1">
    <citation type="submission" date="2022-08" db="EMBL/GenBank/DDBJ databases">
        <title>Mycobacterium kiyosense sp. nov., scotochromogenic slow-glowing species isolated from respiratory specimens.</title>
        <authorList>
            <person name="Fukano H."/>
            <person name="Kazumi Y."/>
            <person name="Sakagami N."/>
            <person name="Ato M."/>
            <person name="Mitarai S."/>
            <person name="Hoshino Y."/>
        </authorList>
    </citation>
    <scope>NUCLEOTIDE SEQUENCE</scope>
    <source>
        <strain evidence="3">1413</strain>
        <strain evidence="2">SRL2020-028</strain>
    </source>
</reference>
<dbReference type="GO" id="GO:0003824">
    <property type="term" value="F:catalytic activity"/>
    <property type="evidence" value="ECO:0007669"/>
    <property type="project" value="UniProtKB-ARBA"/>
</dbReference>
<dbReference type="AlphaFoldDB" id="A0A9P3Q5X7"/>
<dbReference type="Proteomes" id="UP001165663">
    <property type="component" value="Unassembled WGS sequence"/>
</dbReference>
<dbReference type="InterPro" id="IPR001753">
    <property type="entry name" value="Enoyl-CoA_hydra/iso"/>
</dbReference>
<comment type="caution">
    <text evidence="3">The sequence shown here is derived from an EMBL/GenBank/DDBJ whole genome shotgun (WGS) entry which is preliminary data.</text>
</comment>